<dbReference type="InterPro" id="IPR014199">
    <property type="entry name" value="Spore_YtxC"/>
</dbReference>
<keyword evidence="2" id="KW-1185">Reference proteome</keyword>
<reference evidence="1 2" key="1">
    <citation type="submission" date="2019-10" db="EMBL/GenBank/DDBJ databases">
        <title>Alkaliphilus serpentinus sp. nov. and Alkaliphilus pronyensis sp. nov., two novel anaerobic alkaliphilic species isolated from the serpentinized-hosted hydrothermal field of the Prony Bay (New Caledonia).</title>
        <authorList>
            <person name="Postec A."/>
        </authorList>
    </citation>
    <scope>NUCLEOTIDE SEQUENCE [LARGE SCALE GENOMIC DNA]</scope>
    <source>
        <strain evidence="1 2">LacV</strain>
    </source>
</reference>
<dbReference type="AlphaFoldDB" id="A0A6I0F5W6"/>
<comment type="caution">
    <text evidence="1">The sequence shown here is derived from an EMBL/GenBank/DDBJ whole genome shotgun (WGS) entry which is preliminary data.</text>
</comment>
<dbReference type="Proteomes" id="UP000432715">
    <property type="component" value="Unassembled WGS sequence"/>
</dbReference>
<proteinExistence type="predicted"/>
<dbReference type="Pfam" id="PF08812">
    <property type="entry name" value="YtxC"/>
    <property type="match status" value="1"/>
</dbReference>
<protein>
    <submittedName>
        <fullName evidence="1">Putative sporulation protein YtxC</fullName>
    </submittedName>
</protein>
<accession>A0A6I0F5W6</accession>
<gene>
    <name evidence="1" type="primary">ytxC</name>
    <name evidence="1" type="ORF">F8154_06390</name>
</gene>
<organism evidence="1 2">
    <name type="scientific">Alkaliphilus pronyensis</name>
    <dbReference type="NCBI Taxonomy" id="1482732"/>
    <lineage>
        <taxon>Bacteria</taxon>
        <taxon>Bacillati</taxon>
        <taxon>Bacillota</taxon>
        <taxon>Clostridia</taxon>
        <taxon>Peptostreptococcales</taxon>
        <taxon>Natronincolaceae</taxon>
        <taxon>Alkaliphilus</taxon>
    </lineage>
</organism>
<evidence type="ECO:0000313" key="1">
    <source>
        <dbReference type="EMBL" id="KAB3535409.1"/>
    </source>
</evidence>
<dbReference type="EMBL" id="WBZC01000019">
    <property type="protein sequence ID" value="KAB3535409.1"/>
    <property type="molecule type" value="Genomic_DNA"/>
</dbReference>
<dbReference type="NCBIfam" id="TIGR02834">
    <property type="entry name" value="spo_ytxC"/>
    <property type="match status" value="1"/>
</dbReference>
<name>A0A6I0F5W6_9FIRM</name>
<sequence length="306" mass="36458">MCLNLLLIKAKNNIEKLQEALSKEIDSFKKEGIILKETLTEYDSIWHLSYTVKIDSIKSYPVNDFINMFKYCVSNAISEHIQKYQEPQIIKKIINQEYYYFDEGEREEIEKLTRDIISQENKTSLIINKEKINKNQIMDEILFYLNDYNEIHLDGFTTFRLKKYLINLEEIIEDAIEDYLMDREYNEFIKLLKYFVDVQESKINVIHIVIDQHHDYKMYDEENKVINNDYLKEIAKEMTDQQYLSYEDLLISTLITMAPQKIFIHKANSVSQSDLIRTIVKVFTTKVSICNGCDWCKHSNVNNNEN</sequence>
<evidence type="ECO:0000313" key="2">
    <source>
        <dbReference type="Proteomes" id="UP000432715"/>
    </source>
</evidence>
<dbReference type="OrthoDB" id="2986513at2"/>